<feature type="repeat" description="TPR" evidence="3">
    <location>
        <begin position="439"/>
        <end position="472"/>
    </location>
</feature>
<dbReference type="InterPro" id="IPR050498">
    <property type="entry name" value="Ycf3"/>
</dbReference>
<dbReference type="PANTHER" id="PTHR44858:SF1">
    <property type="entry name" value="UDP-N-ACETYLGLUCOSAMINE--PEPTIDE N-ACETYLGLUCOSAMINYLTRANSFERASE SPINDLY-RELATED"/>
    <property type="match status" value="1"/>
</dbReference>
<dbReference type="GO" id="GO:0009279">
    <property type="term" value="C:cell outer membrane"/>
    <property type="evidence" value="ECO:0007669"/>
    <property type="project" value="TreeGrafter"/>
</dbReference>
<dbReference type="PANTHER" id="PTHR44858">
    <property type="entry name" value="TETRATRICOPEPTIDE REPEAT PROTEIN 6"/>
    <property type="match status" value="1"/>
</dbReference>
<evidence type="ECO:0000256" key="3">
    <source>
        <dbReference type="PROSITE-ProRule" id="PRU00339"/>
    </source>
</evidence>
<dbReference type="SMART" id="SM00028">
    <property type="entry name" value="TPR"/>
    <property type="match status" value="8"/>
</dbReference>
<protein>
    <submittedName>
        <fullName evidence="5">TPR repeat:Tetratricopeptide TPR_3</fullName>
    </submittedName>
</protein>
<dbReference type="InterPro" id="IPR013105">
    <property type="entry name" value="TPR_2"/>
</dbReference>
<dbReference type="Gene3D" id="1.25.40.10">
    <property type="entry name" value="Tetratricopeptide repeat domain"/>
    <property type="match status" value="3"/>
</dbReference>
<dbReference type="GO" id="GO:0006508">
    <property type="term" value="P:proteolysis"/>
    <property type="evidence" value="ECO:0007669"/>
    <property type="project" value="InterPro"/>
</dbReference>
<evidence type="ECO:0000256" key="4">
    <source>
        <dbReference type="SAM" id="MobiDB-lite"/>
    </source>
</evidence>
<dbReference type="Proteomes" id="UP000004162">
    <property type="component" value="Unassembled WGS sequence"/>
</dbReference>
<dbReference type="PROSITE" id="PS50293">
    <property type="entry name" value="TPR_REGION"/>
    <property type="match status" value="4"/>
</dbReference>
<proteinExistence type="predicted"/>
<reference evidence="5 6" key="1">
    <citation type="submission" date="2006-07" db="EMBL/GenBank/DDBJ databases">
        <title>Annotation of the draft genome assembly of Chlorobium ferroxidans DSM 13031.</title>
        <authorList>
            <consortium name="US DOE Joint Genome Institute (JGI-ORNL)"/>
            <person name="Larimer F."/>
            <person name="Land M."/>
            <person name="Hauser L."/>
        </authorList>
    </citation>
    <scope>NUCLEOTIDE SEQUENCE [LARGE SCALE GENOMIC DNA]</scope>
    <source>
        <strain evidence="5 6">DSM 13031</strain>
    </source>
</reference>
<evidence type="ECO:0000256" key="2">
    <source>
        <dbReference type="ARBA" id="ARBA00022803"/>
    </source>
</evidence>
<feature type="repeat" description="TPR" evidence="3">
    <location>
        <begin position="303"/>
        <end position="336"/>
    </location>
</feature>
<comment type="caution">
    <text evidence="5">The sequence shown here is derived from an EMBL/GenBank/DDBJ whole genome shotgun (WGS) entry which is preliminary data.</text>
</comment>
<keyword evidence="2 3" id="KW-0802">TPR repeat</keyword>
<dbReference type="InterPro" id="IPR011990">
    <property type="entry name" value="TPR-like_helical_dom_sf"/>
</dbReference>
<keyword evidence="1" id="KW-0677">Repeat</keyword>
<dbReference type="Pfam" id="PF13414">
    <property type="entry name" value="TPR_11"/>
    <property type="match status" value="2"/>
</dbReference>
<dbReference type="Gene3D" id="2.40.10.120">
    <property type="match status" value="1"/>
</dbReference>
<accession>Q0YRV9</accession>
<dbReference type="OrthoDB" id="728837at2"/>
<evidence type="ECO:0000313" key="5">
    <source>
        <dbReference type="EMBL" id="EAT59028.1"/>
    </source>
</evidence>
<feature type="repeat" description="TPR" evidence="3">
    <location>
        <begin position="473"/>
        <end position="506"/>
    </location>
</feature>
<organism evidence="5 6">
    <name type="scientific">Chlorobium ferrooxidans DSM 13031</name>
    <dbReference type="NCBI Taxonomy" id="377431"/>
    <lineage>
        <taxon>Bacteria</taxon>
        <taxon>Pseudomonadati</taxon>
        <taxon>Chlorobiota</taxon>
        <taxon>Chlorobiia</taxon>
        <taxon>Chlorobiales</taxon>
        <taxon>Chlorobiaceae</taxon>
        <taxon>Chlorobium/Pelodictyon group</taxon>
        <taxon>Chlorobium</taxon>
    </lineage>
</organism>
<dbReference type="AlphaFoldDB" id="Q0YRV9"/>
<sequence length="592" mass="66279">MMKKNGNSCVSRVLCSDPAERYRLRIYLRQLCLTVLCALVVSAAIPYDAQAKSRHGRHVSSRQHLRTKSSYQSEPQNAVDVFRQASKSVVAIYNYGDNGNLQSLGSGIVLPSGDVATNYHVIEKAGRITVIYQGKEYPAKPRYIDRFRDLCSLDTPGLQALHVRLGNTRTLSVGAKVYAIGSPKGLELTFSDGLVSRLREVEKGFYIQTTAPISLGSSGGGLFDENGRLIGLPTYFLNQGQQLNFALPVEWIIDLPNRHAAQTKTNELATEWVNKVNAEVEQQDWISLLDICQRWSTAQPQNCSSWRYLGYAYIQNGELSKAIPAYQEAVRINPANAHYWSDLGAAYGRAGQQTKKIEAYQQAVSLDPDLENSWINLGIAYNENGNSEKSLNAYQQALRISPDNAGSWTQLGIIYGRIGRQDKQIESFQKAVRINSDYSNAWLNLGSAYQKTGQFAKAIEAFKQALRINPENSDGWLKLGFSYRDMCQFTKALDSYKQAVRINPQNSNAWVCLGVAHGTALNEAEELAAYQEALRINPENNIALFNLGHDYLEHGHQSKSLEVYSRLKVAEPELARIFFTDFNHLFYPNIPH</sequence>
<dbReference type="Pfam" id="PF07719">
    <property type="entry name" value="TPR_2"/>
    <property type="match status" value="1"/>
</dbReference>
<dbReference type="GO" id="GO:0004252">
    <property type="term" value="F:serine-type endopeptidase activity"/>
    <property type="evidence" value="ECO:0007669"/>
    <property type="project" value="InterPro"/>
</dbReference>
<evidence type="ECO:0000256" key="1">
    <source>
        <dbReference type="ARBA" id="ARBA00022737"/>
    </source>
</evidence>
<feature type="repeat" description="TPR" evidence="3">
    <location>
        <begin position="405"/>
        <end position="438"/>
    </location>
</feature>
<feature type="repeat" description="TPR" evidence="3">
    <location>
        <begin position="371"/>
        <end position="404"/>
    </location>
</feature>
<keyword evidence="6" id="KW-1185">Reference proteome</keyword>
<feature type="repeat" description="TPR" evidence="3">
    <location>
        <begin position="337"/>
        <end position="370"/>
    </location>
</feature>
<feature type="region of interest" description="Disordered" evidence="4">
    <location>
        <begin position="55"/>
        <end position="76"/>
    </location>
</feature>
<dbReference type="SUPFAM" id="SSF50494">
    <property type="entry name" value="Trypsin-like serine proteases"/>
    <property type="match status" value="1"/>
</dbReference>
<dbReference type="Pfam" id="PF00515">
    <property type="entry name" value="TPR_1"/>
    <property type="match status" value="1"/>
</dbReference>
<dbReference type="Pfam" id="PF13365">
    <property type="entry name" value="Trypsin_2"/>
    <property type="match status" value="1"/>
</dbReference>
<dbReference type="InterPro" id="IPR001940">
    <property type="entry name" value="Peptidase_S1C"/>
</dbReference>
<dbReference type="EMBL" id="AASE01000008">
    <property type="protein sequence ID" value="EAT59028.1"/>
    <property type="molecule type" value="Genomic_DNA"/>
</dbReference>
<dbReference type="InterPro" id="IPR009003">
    <property type="entry name" value="Peptidase_S1_PA"/>
</dbReference>
<dbReference type="RefSeq" id="WP_006366275.1">
    <property type="nucleotide sequence ID" value="NZ_AASE01000008.1"/>
</dbReference>
<feature type="compositionally biased region" description="Basic residues" evidence="4">
    <location>
        <begin position="55"/>
        <end position="67"/>
    </location>
</feature>
<dbReference type="PROSITE" id="PS50005">
    <property type="entry name" value="TPR"/>
    <property type="match status" value="7"/>
</dbReference>
<evidence type="ECO:0000313" key="6">
    <source>
        <dbReference type="Proteomes" id="UP000004162"/>
    </source>
</evidence>
<name>Q0YRV9_9CHLB</name>
<reference evidence="5 6" key="2">
    <citation type="submission" date="2006-07" db="EMBL/GenBank/DDBJ databases">
        <title>Sequencing of the draft genome and assembly of Chlorobium ferroxidans DSM 13031.</title>
        <authorList>
            <consortium name="US DOE Joint Genome Institute (JGI-PGF)"/>
            <person name="Copeland A."/>
            <person name="Lucas S."/>
            <person name="Lapidus A."/>
            <person name="Barry K."/>
            <person name="Glavina del Rio T."/>
            <person name="Dalin E."/>
            <person name="Tice H."/>
            <person name="Bruce D."/>
            <person name="Pitluck S."/>
            <person name="Richardson P."/>
        </authorList>
    </citation>
    <scope>NUCLEOTIDE SEQUENCE [LARGE SCALE GENOMIC DNA]</scope>
    <source>
        <strain evidence="5 6">DSM 13031</strain>
    </source>
</reference>
<feature type="repeat" description="TPR" evidence="3">
    <location>
        <begin position="507"/>
        <end position="540"/>
    </location>
</feature>
<dbReference type="GO" id="GO:0046813">
    <property type="term" value="P:receptor-mediated virion attachment to host cell"/>
    <property type="evidence" value="ECO:0007669"/>
    <property type="project" value="TreeGrafter"/>
</dbReference>
<dbReference type="SUPFAM" id="SSF48452">
    <property type="entry name" value="TPR-like"/>
    <property type="match status" value="2"/>
</dbReference>
<gene>
    <name evidence="5" type="ORF">CferDRAFT_1027</name>
</gene>
<dbReference type="PRINTS" id="PR00834">
    <property type="entry name" value="PROTEASES2C"/>
</dbReference>
<dbReference type="InterPro" id="IPR019734">
    <property type="entry name" value="TPR_rpt"/>
</dbReference>